<dbReference type="Proteomes" id="UP000807353">
    <property type="component" value="Unassembled WGS sequence"/>
</dbReference>
<proteinExistence type="predicted"/>
<dbReference type="AlphaFoldDB" id="A0A9P6CDK4"/>
<feature type="region of interest" description="Disordered" evidence="1">
    <location>
        <begin position="66"/>
        <end position="116"/>
    </location>
</feature>
<evidence type="ECO:0000313" key="3">
    <source>
        <dbReference type="Proteomes" id="UP000807353"/>
    </source>
</evidence>
<accession>A0A9P6CDK4</accession>
<sequence length="148" mass="16679">MVVLFPAVRRVNNPLYRRQTIRVFHSFSPCQAVGKNASTSAKRTVKAFAEMPSVLLRPDGNIATPLGKWQGGLDKSPSTSVECRSRANACNPRDYPQKSAESLALSNNPRGRKSRRIQKLNEESEQLTGIVYFILNPDHRTLNKMIRR</sequence>
<organism evidence="2 3">
    <name type="scientific">Collybia nuda</name>
    <dbReference type="NCBI Taxonomy" id="64659"/>
    <lineage>
        <taxon>Eukaryota</taxon>
        <taxon>Fungi</taxon>
        <taxon>Dikarya</taxon>
        <taxon>Basidiomycota</taxon>
        <taxon>Agaricomycotina</taxon>
        <taxon>Agaricomycetes</taxon>
        <taxon>Agaricomycetidae</taxon>
        <taxon>Agaricales</taxon>
        <taxon>Tricholomatineae</taxon>
        <taxon>Clitocybaceae</taxon>
        <taxon>Collybia</taxon>
    </lineage>
</organism>
<gene>
    <name evidence="2" type="ORF">BDZ94DRAFT_268757</name>
</gene>
<evidence type="ECO:0000256" key="1">
    <source>
        <dbReference type="SAM" id="MobiDB-lite"/>
    </source>
</evidence>
<evidence type="ECO:0000313" key="2">
    <source>
        <dbReference type="EMBL" id="KAF9457103.1"/>
    </source>
</evidence>
<keyword evidence="3" id="KW-1185">Reference proteome</keyword>
<protein>
    <submittedName>
        <fullName evidence="2">Uncharacterized protein</fullName>
    </submittedName>
</protein>
<reference evidence="2" key="1">
    <citation type="submission" date="2020-11" db="EMBL/GenBank/DDBJ databases">
        <authorList>
            <consortium name="DOE Joint Genome Institute"/>
            <person name="Ahrendt S."/>
            <person name="Riley R."/>
            <person name="Andreopoulos W."/>
            <person name="Labutti K."/>
            <person name="Pangilinan J."/>
            <person name="Ruiz-Duenas F.J."/>
            <person name="Barrasa J.M."/>
            <person name="Sanchez-Garcia M."/>
            <person name="Camarero S."/>
            <person name="Miyauchi S."/>
            <person name="Serrano A."/>
            <person name="Linde D."/>
            <person name="Babiker R."/>
            <person name="Drula E."/>
            <person name="Ayuso-Fernandez I."/>
            <person name="Pacheco R."/>
            <person name="Padilla G."/>
            <person name="Ferreira P."/>
            <person name="Barriuso J."/>
            <person name="Kellner H."/>
            <person name="Castanera R."/>
            <person name="Alfaro M."/>
            <person name="Ramirez L."/>
            <person name="Pisabarro A.G."/>
            <person name="Kuo A."/>
            <person name="Tritt A."/>
            <person name="Lipzen A."/>
            <person name="He G."/>
            <person name="Yan M."/>
            <person name="Ng V."/>
            <person name="Cullen D."/>
            <person name="Martin F."/>
            <person name="Rosso M.-N."/>
            <person name="Henrissat B."/>
            <person name="Hibbett D."/>
            <person name="Martinez A.T."/>
            <person name="Grigoriev I.V."/>
        </authorList>
    </citation>
    <scope>NUCLEOTIDE SEQUENCE</scope>
    <source>
        <strain evidence="2">CBS 247.69</strain>
    </source>
</reference>
<dbReference type="EMBL" id="MU150387">
    <property type="protein sequence ID" value="KAF9457103.1"/>
    <property type="molecule type" value="Genomic_DNA"/>
</dbReference>
<comment type="caution">
    <text evidence="2">The sequence shown here is derived from an EMBL/GenBank/DDBJ whole genome shotgun (WGS) entry which is preliminary data.</text>
</comment>
<name>A0A9P6CDK4_9AGAR</name>